<proteinExistence type="predicted"/>
<evidence type="ECO:0000256" key="1">
    <source>
        <dbReference type="SAM" id="SignalP"/>
    </source>
</evidence>
<keyword evidence="3" id="KW-1185">Reference proteome</keyword>
<feature type="chain" id="PRO_5032390350" evidence="1">
    <location>
        <begin position="19"/>
        <end position="138"/>
    </location>
</feature>
<accession>A0A841H7P2</accession>
<name>A0A841H7P2_9BACT</name>
<sequence>MRSIFAVLALGAALAACAGNPSSDSRPARHGGARLIAVEEVEASTASSAYDLIQQLRPRWLYVTTGPTTFGQEPGIVVYVNEMRMGGLANLRELDTNSIHHIAFMDANEATARFGLNHTHGAISVTLKVGAPYRSGGN</sequence>
<dbReference type="AlphaFoldDB" id="A0A841H7P2"/>
<dbReference type="Proteomes" id="UP000582837">
    <property type="component" value="Unassembled WGS sequence"/>
</dbReference>
<reference evidence="2 3" key="1">
    <citation type="submission" date="2020-08" db="EMBL/GenBank/DDBJ databases">
        <title>Genomic Encyclopedia of Type Strains, Phase IV (KMG-IV): sequencing the most valuable type-strain genomes for metagenomic binning, comparative biology and taxonomic classification.</title>
        <authorList>
            <person name="Goeker M."/>
        </authorList>
    </citation>
    <scope>NUCLEOTIDE SEQUENCE [LARGE SCALE GENOMIC DNA]</scope>
    <source>
        <strain evidence="2 3">DSM 29007</strain>
    </source>
</reference>
<comment type="caution">
    <text evidence="2">The sequence shown here is derived from an EMBL/GenBank/DDBJ whole genome shotgun (WGS) entry which is preliminary data.</text>
</comment>
<feature type="signal peptide" evidence="1">
    <location>
        <begin position="1"/>
        <end position="18"/>
    </location>
</feature>
<organism evidence="2 3">
    <name type="scientific">Longimicrobium terrae</name>
    <dbReference type="NCBI Taxonomy" id="1639882"/>
    <lineage>
        <taxon>Bacteria</taxon>
        <taxon>Pseudomonadati</taxon>
        <taxon>Gemmatimonadota</taxon>
        <taxon>Longimicrobiia</taxon>
        <taxon>Longimicrobiales</taxon>
        <taxon>Longimicrobiaceae</taxon>
        <taxon>Longimicrobium</taxon>
    </lineage>
</organism>
<keyword evidence="1" id="KW-0732">Signal</keyword>
<dbReference type="PROSITE" id="PS51257">
    <property type="entry name" value="PROKAR_LIPOPROTEIN"/>
    <property type="match status" value="1"/>
</dbReference>
<dbReference type="EMBL" id="JACHIA010000034">
    <property type="protein sequence ID" value="MBB6073953.1"/>
    <property type="molecule type" value="Genomic_DNA"/>
</dbReference>
<evidence type="ECO:0000313" key="2">
    <source>
        <dbReference type="EMBL" id="MBB6073953.1"/>
    </source>
</evidence>
<protein>
    <submittedName>
        <fullName evidence="2">Uncharacterized protein</fullName>
    </submittedName>
</protein>
<evidence type="ECO:0000313" key="3">
    <source>
        <dbReference type="Proteomes" id="UP000582837"/>
    </source>
</evidence>
<dbReference type="RefSeq" id="WP_170033628.1">
    <property type="nucleotide sequence ID" value="NZ_JABDTL010000001.1"/>
</dbReference>
<gene>
    <name evidence="2" type="ORF">HNQ61_005634</name>
</gene>